<reference evidence="1 2" key="1">
    <citation type="submission" date="2020-08" db="EMBL/GenBank/DDBJ databases">
        <title>Genomic Encyclopedia of Type Strains, Phase IV (KMG-IV): sequencing the most valuable type-strain genomes for metagenomic binning, comparative biology and taxonomic classification.</title>
        <authorList>
            <person name="Goeker M."/>
        </authorList>
    </citation>
    <scope>NUCLEOTIDE SEQUENCE [LARGE SCALE GENOMIC DNA]</scope>
    <source>
        <strain evidence="1 2">DSM 29007</strain>
    </source>
</reference>
<evidence type="ECO:0000313" key="2">
    <source>
        <dbReference type="Proteomes" id="UP000582837"/>
    </source>
</evidence>
<comment type="caution">
    <text evidence="1">The sequence shown here is derived from an EMBL/GenBank/DDBJ whole genome shotgun (WGS) entry which is preliminary data.</text>
</comment>
<dbReference type="AlphaFoldDB" id="A0A841H1U0"/>
<evidence type="ECO:0008006" key="3">
    <source>
        <dbReference type="Google" id="ProtNLM"/>
    </source>
</evidence>
<name>A0A841H1U0_9BACT</name>
<keyword evidence="2" id="KW-1185">Reference proteome</keyword>
<gene>
    <name evidence="1" type="ORF">HNQ61_003509</name>
</gene>
<dbReference type="SUPFAM" id="SSF48452">
    <property type="entry name" value="TPR-like"/>
    <property type="match status" value="1"/>
</dbReference>
<dbReference type="RefSeq" id="WP_170035302.1">
    <property type="nucleotide sequence ID" value="NZ_JABDTL010000001.1"/>
</dbReference>
<dbReference type="InterPro" id="IPR011990">
    <property type="entry name" value="TPR-like_helical_dom_sf"/>
</dbReference>
<accession>A0A841H1U0</accession>
<dbReference type="Gene3D" id="1.25.40.10">
    <property type="entry name" value="Tetratricopeptide repeat domain"/>
    <property type="match status" value="1"/>
</dbReference>
<sequence>MTSETPEGRLEAVLSAVIEALPSAAGRERAHLLKRAGDACVSMGEPRRALSWYGRAVDQWLELGDASQAALLCRLIIFVQPEAVRARCTLTWIALGAERHAEVAPLLKDYVEAARHAGQTQVAAQQLGWMFEAAHTEPTRARIVVGMLRLGETERAEALAAELAGMAPGSGAADREELWTRVLRAAVGTPAV</sequence>
<dbReference type="Proteomes" id="UP000582837">
    <property type="component" value="Unassembled WGS sequence"/>
</dbReference>
<organism evidence="1 2">
    <name type="scientific">Longimicrobium terrae</name>
    <dbReference type="NCBI Taxonomy" id="1639882"/>
    <lineage>
        <taxon>Bacteria</taxon>
        <taxon>Pseudomonadati</taxon>
        <taxon>Gemmatimonadota</taxon>
        <taxon>Longimicrobiia</taxon>
        <taxon>Longimicrobiales</taxon>
        <taxon>Longimicrobiaceae</taxon>
        <taxon>Longimicrobium</taxon>
    </lineage>
</organism>
<dbReference type="EMBL" id="JACHIA010000011">
    <property type="protein sequence ID" value="MBB6071849.1"/>
    <property type="molecule type" value="Genomic_DNA"/>
</dbReference>
<protein>
    <recommendedName>
        <fullName evidence="3">Tetratricopeptide repeat protein</fullName>
    </recommendedName>
</protein>
<evidence type="ECO:0000313" key="1">
    <source>
        <dbReference type="EMBL" id="MBB6071849.1"/>
    </source>
</evidence>
<proteinExistence type="predicted"/>